<evidence type="ECO:0000256" key="12">
    <source>
        <dbReference type="ARBA" id="ARBA00023136"/>
    </source>
</evidence>
<evidence type="ECO:0000256" key="13">
    <source>
        <dbReference type="SAM" id="Phobius"/>
    </source>
</evidence>
<keyword evidence="12 13" id="KW-0472">Membrane</keyword>
<keyword evidence="11" id="KW-0186">Copper</keyword>
<evidence type="ECO:0000256" key="4">
    <source>
        <dbReference type="ARBA" id="ARBA00022525"/>
    </source>
</evidence>
<evidence type="ECO:0000256" key="8">
    <source>
        <dbReference type="ARBA" id="ARBA00022729"/>
    </source>
</evidence>
<name>A0ABX4XNR8_9LIST</name>
<feature type="domain" description="Copper resistance protein D" evidence="15">
    <location>
        <begin position="338"/>
        <end position="429"/>
    </location>
</feature>
<feature type="transmembrane region" description="Helical" evidence="13">
    <location>
        <begin position="412"/>
        <end position="430"/>
    </location>
</feature>
<dbReference type="SUPFAM" id="SSF81296">
    <property type="entry name" value="E set domains"/>
    <property type="match status" value="1"/>
</dbReference>
<keyword evidence="8" id="KW-0732">Signal</keyword>
<evidence type="ECO:0000259" key="15">
    <source>
        <dbReference type="Pfam" id="PF05425"/>
    </source>
</evidence>
<comment type="subcellular location">
    <subcellularLocation>
        <location evidence="2">Cell membrane</location>
        <topology evidence="2">Multi-pass membrane protein</topology>
    </subcellularLocation>
    <subcellularLocation>
        <location evidence="1">Secreted</location>
    </subcellularLocation>
</comment>
<keyword evidence="5" id="KW-0433">Leucine-rich repeat</keyword>
<accession>A0ABX4XNR8</accession>
<evidence type="ECO:0008006" key="18">
    <source>
        <dbReference type="Google" id="ProtNLM"/>
    </source>
</evidence>
<dbReference type="PANTHER" id="PTHR34820:SF4">
    <property type="entry name" value="INNER MEMBRANE PROTEIN YEBZ"/>
    <property type="match status" value="1"/>
</dbReference>
<evidence type="ECO:0000256" key="6">
    <source>
        <dbReference type="ARBA" id="ARBA00022692"/>
    </source>
</evidence>
<evidence type="ECO:0000256" key="5">
    <source>
        <dbReference type="ARBA" id="ARBA00022614"/>
    </source>
</evidence>
<evidence type="ECO:0000313" key="17">
    <source>
        <dbReference type="Proteomes" id="UP000236500"/>
    </source>
</evidence>
<keyword evidence="3" id="KW-1003">Cell membrane</keyword>
<feature type="transmembrane region" description="Helical" evidence="13">
    <location>
        <begin position="379"/>
        <end position="400"/>
    </location>
</feature>
<dbReference type="Proteomes" id="UP000236500">
    <property type="component" value="Unassembled WGS sequence"/>
</dbReference>
<dbReference type="InterPro" id="IPR032694">
    <property type="entry name" value="CopC/D"/>
</dbReference>
<keyword evidence="7" id="KW-0479">Metal-binding</keyword>
<evidence type="ECO:0000256" key="3">
    <source>
        <dbReference type="ARBA" id="ARBA00022475"/>
    </source>
</evidence>
<evidence type="ECO:0000256" key="9">
    <source>
        <dbReference type="ARBA" id="ARBA00022737"/>
    </source>
</evidence>
<dbReference type="Pfam" id="PF05425">
    <property type="entry name" value="CopD"/>
    <property type="match status" value="1"/>
</dbReference>
<keyword evidence="9" id="KW-0677">Repeat</keyword>
<comment type="caution">
    <text evidence="16">The sequence shown here is derived from an EMBL/GenBank/DDBJ whole genome shotgun (WGS) entry which is preliminary data.</text>
</comment>
<protein>
    <recommendedName>
        <fullName evidence="18">Copper resistance protein</fullName>
    </recommendedName>
</protein>
<sequence>MVFVKRRGLRAMRQFWWWGVGLVIAVCLFCVPTTVAQAHAYLQSSTPEDQSSLDESPKKVVLTFTEMIQNEYPSVIVRDSEGRRVESGKAFINSENDHVVEVGLQDGLPDDVYSAEWRVVSADGHPVSGVISFKVGETTQGFMASSASTASATSSWPSTIVKIILYIGFSLAAGVLLFFLALYRGEVSPKLRQRAVRVLYVGLGLLLIGFLLFLPLQVQIYTGGNGWDFAAMGQLVQRSGIGHLWLVQMVSLLMLMVSLFLIFQKNRIVKLWIWLVPLALFMVLLFAKAMQGHAAGSPDKTIAIPMDFLHLVSASAWVGGIVVLFLLLPKQPEAKVAWNRFSPWAASFVGMIIVSGLLMSVMNLGSMAKLFTTEYGKVILVKVVLFLVMGALGLIHYLYMRQTGKMMSAKTIIAEFGIGLVILGVAAFLTNVQTPPPAPPEAFSQKVATDSGFVSLKIAPAVVGDNTFLVVFTDQDGQVRTDFQKVTLTAVPSGNKKSTEFEAKKNAQNEYAASGLYLNATGRWEIKVHALSKDFSEIDKSFTIKIKQ</sequence>
<keyword evidence="4" id="KW-0964">Secreted</keyword>
<evidence type="ECO:0000256" key="11">
    <source>
        <dbReference type="ARBA" id="ARBA00023008"/>
    </source>
</evidence>
<keyword evidence="6 13" id="KW-0812">Transmembrane</keyword>
<proteinExistence type="predicted"/>
<feature type="transmembrane region" description="Helical" evidence="13">
    <location>
        <begin position="195"/>
        <end position="221"/>
    </location>
</feature>
<feature type="transmembrane region" description="Helical" evidence="13">
    <location>
        <begin position="163"/>
        <end position="183"/>
    </location>
</feature>
<evidence type="ECO:0000256" key="10">
    <source>
        <dbReference type="ARBA" id="ARBA00022989"/>
    </source>
</evidence>
<dbReference type="InterPro" id="IPR014756">
    <property type="entry name" value="Ig_E-set"/>
</dbReference>
<reference evidence="16 17" key="1">
    <citation type="submission" date="2016-11" db="EMBL/GenBank/DDBJ databases">
        <title>Whole Genome Sequence of Listeria newyorkensis.</title>
        <authorList>
            <person name="Frink S."/>
            <person name="Morales C."/>
            <person name="Kiang D."/>
        </authorList>
    </citation>
    <scope>NUCLEOTIDE SEQUENCE [LARGE SCALE GENOMIC DNA]</scope>
    <source>
        <strain evidence="16 17">F1604011-044</strain>
    </source>
</reference>
<feature type="domain" description="CopC" evidence="14">
    <location>
        <begin position="39"/>
        <end position="135"/>
    </location>
</feature>
<dbReference type="InterPro" id="IPR014755">
    <property type="entry name" value="Cu-Rt/internalin_Ig-like"/>
</dbReference>
<dbReference type="PANTHER" id="PTHR34820">
    <property type="entry name" value="INNER MEMBRANE PROTEIN YEBZ"/>
    <property type="match status" value="1"/>
</dbReference>
<evidence type="ECO:0000313" key="16">
    <source>
        <dbReference type="EMBL" id="PNP92946.1"/>
    </source>
</evidence>
<keyword evidence="10 13" id="KW-1133">Transmembrane helix</keyword>
<evidence type="ECO:0000259" key="14">
    <source>
        <dbReference type="Pfam" id="PF04234"/>
    </source>
</evidence>
<evidence type="ECO:0000256" key="7">
    <source>
        <dbReference type="ARBA" id="ARBA00022723"/>
    </source>
</evidence>
<dbReference type="InterPro" id="IPR007348">
    <property type="entry name" value="CopC_dom"/>
</dbReference>
<gene>
    <name evidence="16" type="ORF">BMT55_05800</name>
</gene>
<feature type="transmembrane region" description="Helical" evidence="13">
    <location>
        <begin position="269"/>
        <end position="288"/>
    </location>
</feature>
<dbReference type="EMBL" id="MPDH01000005">
    <property type="protein sequence ID" value="PNP92946.1"/>
    <property type="molecule type" value="Genomic_DNA"/>
</dbReference>
<feature type="transmembrane region" description="Helical" evidence="13">
    <location>
        <begin position="241"/>
        <end position="262"/>
    </location>
</feature>
<feature type="transmembrane region" description="Helical" evidence="13">
    <location>
        <begin position="308"/>
        <end position="329"/>
    </location>
</feature>
<feature type="transmembrane region" description="Helical" evidence="13">
    <location>
        <begin position="341"/>
        <end position="359"/>
    </location>
</feature>
<evidence type="ECO:0000256" key="2">
    <source>
        <dbReference type="ARBA" id="ARBA00004651"/>
    </source>
</evidence>
<dbReference type="Pfam" id="PF04234">
    <property type="entry name" value="CopC"/>
    <property type="match status" value="1"/>
</dbReference>
<dbReference type="InterPro" id="IPR008457">
    <property type="entry name" value="Cu-R_CopD_dom"/>
</dbReference>
<organism evidence="16 17">
    <name type="scientific">Listeria newyorkensis</name>
    <dbReference type="NCBI Taxonomy" id="1497681"/>
    <lineage>
        <taxon>Bacteria</taxon>
        <taxon>Bacillati</taxon>
        <taxon>Bacillota</taxon>
        <taxon>Bacilli</taxon>
        <taxon>Bacillales</taxon>
        <taxon>Listeriaceae</taxon>
        <taxon>Listeria</taxon>
    </lineage>
</organism>
<dbReference type="Gene3D" id="2.60.40.1220">
    <property type="match status" value="1"/>
</dbReference>
<evidence type="ECO:0000256" key="1">
    <source>
        <dbReference type="ARBA" id="ARBA00004613"/>
    </source>
</evidence>
<keyword evidence="17" id="KW-1185">Reference proteome</keyword>